<sequence>MHKKIRIEIKRSPQPTGPERRSPQQTEPKTGLLQLTKPGGTKPTQTRFETGQLQKTELEETKLGPAGRTTSQVRRKDPGPCNPRPTEPERSPEQRIEPEDDTKDRTGAGKRAVPVFDVSDDDGE</sequence>
<evidence type="ECO:0000313" key="2">
    <source>
        <dbReference type="EMBL" id="EFN81385.1"/>
    </source>
</evidence>
<feature type="compositionally biased region" description="Polar residues" evidence="1">
    <location>
        <begin position="42"/>
        <end position="55"/>
    </location>
</feature>
<evidence type="ECO:0000313" key="3">
    <source>
        <dbReference type="Proteomes" id="UP000008237"/>
    </source>
</evidence>
<dbReference type="Proteomes" id="UP000008237">
    <property type="component" value="Unassembled WGS sequence"/>
</dbReference>
<proteinExistence type="predicted"/>
<organism evidence="3">
    <name type="scientific">Harpegnathos saltator</name>
    <name type="common">Jerdon's jumping ant</name>
    <dbReference type="NCBI Taxonomy" id="610380"/>
    <lineage>
        <taxon>Eukaryota</taxon>
        <taxon>Metazoa</taxon>
        <taxon>Ecdysozoa</taxon>
        <taxon>Arthropoda</taxon>
        <taxon>Hexapoda</taxon>
        <taxon>Insecta</taxon>
        <taxon>Pterygota</taxon>
        <taxon>Neoptera</taxon>
        <taxon>Endopterygota</taxon>
        <taxon>Hymenoptera</taxon>
        <taxon>Apocrita</taxon>
        <taxon>Aculeata</taxon>
        <taxon>Formicoidea</taxon>
        <taxon>Formicidae</taxon>
        <taxon>Ponerinae</taxon>
        <taxon>Ponerini</taxon>
        <taxon>Harpegnathos</taxon>
    </lineage>
</organism>
<reference evidence="2 3" key="1">
    <citation type="journal article" date="2010" name="Science">
        <title>Genomic comparison of the ants Camponotus floridanus and Harpegnathos saltator.</title>
        <authorList>
            <person name="Bonasio R."/>
            <person name="Zhang G."/>
            <person name="Ye C."/>
            <person name="Mutti N.S."/>
            <person name="Fang X."/>
            <person name="Qin N."/>
            <person name="Donahue G."/>
            <person name="Yang P."/>
            <person name="Li Q."/>
            <person name="Li C."/>
            <person name="Zhang P."/>
            <person name="Huang Z."/>
            <person name="Berger S.L."/>
            <person name="Reinberg D."/>
            <person name="Wang J."/>
            <person name="Liebig J."/>
        </authorList>
    </citation>
    <scope>NUCLEOTIDE SEQUENCE [LARGE SCALE GENOMIC DNA]</scope>
    <source>
        <strain evidence="2 3">R22 G/1</strain>
    </source>
</reference>
<evidence type="ECO:0000256" key="1">
    <source>
        <dbReference type="SAM" id="MobiDB-lite"/>
    </source>
</evidence>
<gene>
    <name evidence="2" type="ORF">EAI_06354</name>
</gene>
<feature type="region of interest" description="Disordered" evidence="1">
    <location>
        <begin position="1"/>
        <end position="124"/>
    </location>
</feature>
<dbReference type="AlphaFoldDB" id="E2BSE7"/>
<dbReference type="InParanoid" id="E2BSE7"/>
<name>E2BSE7_HARSA</name>
<feature type="compositionally biased region" description="Basic and acidic residues" evidence="1">
    <location>
        <begin position="86"/>
        <end position="107"/>
    </location>
</feature>
<keyword evidence="3" id="KW-1185">Reference proteome</keyword>
<feature type="compositionally biased region" description="Basic and acidic residues" evidence="1">
    <location>
        <begin position="1"/>
        <end position="11"/>
    </location>
</feature>
<protein>
    <submittedName>
        <fullName evidence="2">Uncharacterized protein</fullName>
    </submittedName>
</protein>
<accession>E2BSE7</accession>
<dbReference type="EMBL" id="GL450204">
    <property type="protein sequence ID" value="EFN81385.1"/>
    <property type="molecule type" value="Genomic_DNA"/>
</dbReference>